<feature type="transmembrane region" description="Helical" evidence="6">
    <location>
        <begin position="345"/>
        <end position="363"/>
    </location>
</feature>
<evidence type="ECO:0000313" key="8">
    <source>
        <dbReference type="Proteomes" id="UP001431783"/>
    </source>
</evidence>
<dbReference type="EMBL" id="JARQZJ010000136">
    <property type="protein sequence ID" value="KAK9892587.1"/>
    <property type="molecule type" value="Genomic_DNA"/>
</dbReference>
<keyword evidence="5 6" id="KW-0472">Membrane</keyword>
<evidence type="ECO:0000256" key="2">
    <source>
        <dbReference type="ARBA" id="ARBA00007168"/>
    </source>
</evidence>
<comment type="caution">
    <text evidence="7">The sequence shown here is derived from an EMBL/GenBank/DDBJ whole genome shotgun (WGS) entry which is preliminary data.</text>
</comment>
<evidence type="ECO:0000256" key="1">
    <source>
        <dbReference type="ARBA" id="ARBA00004141"/>
    </source>
</evidence>
<keyword evidence="8" id="KW-1185">Reference proteome</keyword>
<protein>
    <recommendedName>
        <fullName evidence="6">Choline transporter-like protein</fullName>
    </recommendedName>
</protein>
<feature type="transmembrane region" description="Helical" evidence="6">
    <location>
        <begin position="319"/>
        <end position="338"/>
    </location>
</feature>
<evidence type="ECO:0000313" key="7">
    <source>
        <dbReference type="EMBL" id="KAK9892587.1"/>
    </source>
</evidence>
<dbReference type="GO" id="GO:0022857">
    <property type="term" value="F:transmembrane transporter activity"/>
    <property type="evidence" value="ECO:0007669"/>
    <property type="project" value="UniProtKB-UniRule"/>
</dbReference>
<feature type="transmembrane region" description="Helical" evidence="6">
    <location>
        <begin position="278"/>
        <end position="299"/>
    </location>
</feature>
<feature type="transmembrane region" description="Helical" evidence="6">
    <location>
        <begin position="383"/>
        <end position="406"/>
    </location>
</feature>
<dbReference type="PANTHER" id="PTHR12385:SF96">
    <property type="entry name" value="CHOLINE TRANSPORTER-LIKE PROTEIN"/>
    <property type="match status" value="1"/>
</dbReference>
<dbReference type="InterPro" id="IPR007603">
    <property type="entry name" value="Choline_transptr-like"/>
</dbReference>
<feature type="transmembrane region" description="Helical" evidence="6">
    <location>
        <begin position="475"/>
        <end position="498"/>
    </location>
</feature>
<keyword evidence="4 6" id="KW-1133">Transmembrane helix</keyword>
<comment type="similarity">
    <text evidence="2 6">Belongs to the CTL (choline transporter-like) family.</text>
</comment>
<dbReference type="Pfam" id="PF04515">
    <property type="entry name" value="Choline_transpo"/>
    <property type="match status" value="1"/>
</dbReference>
<feature type="transmembrane region" description="Helical" evidence="6">
    <location>
        <begin position="42"/>
        <end position="63"/>
    </location>
</feature>
<evidence type="ECO:0000256" key="4">
    <source>
        <dbReference type="ARBA" id="ARBA00022989"/>
    </source>
</evidence>
<evidence type="ECO:0000256" key="5">
    <source>
        <dbReference type="ARBA" id="ARBA00023136"/>
    </source>
</evidence>
<evidence type="ECO:0000256" key="3">
    <source>
        <dbReference type="ARBA" id="ARBA00022692"/>
    </source>
</evidence>
<accession>A0AAW1VA79</accession>
<feature type="transmembrane region" description="Helical" evidence="6">
    <location>
        <begin position="236"/>
        <end position="258"/>
    </location>
</feature>
<dbReference type="AlphaFoldDB" id="A0AAW1VA79"/>
<dbReference type="PANTHER" id="PTHR12385">
    <property type="entry name" value="CHOLINE TRANSPORTER-LIKE (SLC FAMILY 44)"/>
    <property type="match status" value="1"/>
</dbReference>
<comment type="function">
    <text evidence="6">Choline transporter.</text>
</comment>
<organism evidence="7 8">
    <name type="scientific">Henosepilachna vigintioctopunctata</name>
    <dbReference type="NCBI Taxonomy" id="420089"/>
    <lineage>
        <taxon>Eukaryota</taxon>
        <taxon>Metazoa</taxon>
        <taxon>Ecdysozoa</taxon>
        <taxon>Arthropoda</taxon>
        <taxon>Hexapoda</taxon>
        <taxon>Insecta</taxon>
        <taxon>Pterygota</taxon>
        <taxon>Neoptera</taxon>
        <taxon>Endopterygota</taxon>
        <taxon>Coleoptera</taxon>
        <taxon>Polyphaga</taxon>
        <taxon>Cucujiformia</taxon>
        <taxon>Coccinelloidea</taxon>
        <taxon>Coccinellidae</taxon>
        <taxon>Epilachninae</taxon>
        <taxon>Epilachnini</taxon>
        <taxon>Henosepilachna</taxon>
    </lineage>
</organism>
<feature type="transmembrane region" description="Helical" evidence="6">
    <location>
        <begin position="162"/>
        <end position="183"/>
    </location>
</feature>
<proteinExistence type="inferred from homology"/>
<feature type="transmembrane region" description="Helical" evidence="6">
    <location>
        <begin position="504"/>
        <end position="523"/>
    </location>
</feature>
<dbReference type="Proteomes" id="UP001431783">
    <property type="component" value="Unassembled WGS sequence"/>
</dbReference>
<comment type="subcellular location">
    <subcellularLocation>
        <location evidence="6">Cell membrane</location>
        <topology evidence="6">Multi-pass membrane protein</topology>
    </subcellularLocation>
    <subcellularLocation>
        <location evidence="1">Membrane</location>
        <topology evidence="1">Multi-pass membrane protein</topology>
    </subcellularLocation>
</comment>
<reference evidence="7 8" key="1">
    <citation type="submission" date="2023-03" db="EMBL/GenBank/DDBJ databases">
        <title>Genome insight into feeding habits of ladybird beetles.</title>
        <authorList>
            <person name="Li H.-S."/>
            <person name="Huang Y.-H."/>
            <person name="Pang H."/>
        </authorList>
    </citation>
    <scope>NUCLEOTIDE SEQUENCE [LARGE SCALE GENOMIC DNA]</scope>
    <source>
        <strain evidence="7">SYSU_2023b</strain>
        <tissue evidence="7">Whole body</tissue>
    </source>
</reference>
<feature type="transmembrane region" description="Helical" evidence="6">
    <location>
        <begin position="190"/>
        <end position="212"/>
    </location>
</feature>
<dbReference type="GO" id="GO:0005886">
    <property type="term" value="C:plasma membrane"/>
    <property type="evidence" value="ECO:0007669"/>
    <property type="project" value="UniProtKB-SubCell"/>
</dbReference>
<keyword evidence="3 6" id="KW-0812">Transmembrane</keyword>
<sequence length="572" mass="64461">MGLTFSQEDDVERLFQFRKLSTEDLEIEIPEKTENRRPTDRPWLYVFIAAFLILIPFLIYTLIYTEWRQLSGSDNCGNFCGYKNKKYDEWACTGKDYTEQKYEVKNGFIEVLGYRIQSTECVSRCPNDTKPKFGICLPTDSDSPNTDLISTLGEIGRAIAGGWWAILLSAVISCLFSFGALLLFRHAVNFVVWSILIGLIVALTVVSGFFWYEFMLDSKNSDHNSNDIRRSTSSNFLSLAIVFSVIVVFLVIVLACMVKRIKLIIALFEEASKALFEIPSLIVMPIYLSVLLTLMILGFTLLNFSMLMAGKLTEIAPNYLSYSMDNLMILAIIYNFFFFTWLVQFVLDCQFFVVGGAVATWFFTRNKQQLGAPVWTSFTNLRLFHLGTLALGSLILTVTALLRAIIKSMAQNPRTRWIINCCFDRIEHMIKILSNNAYIMSAIHGQSFLRSGKRACKLLISNAINLIAINSIGDLILATAMSFIILLSIGAGILLSMATEVENYSPVAVVCAIIAIIVTLVFFSSLKATIDCLFICFCEDTTLNDGMARPYFMSKSLMKFIEDSKVVMPKKP</sequence>
<name>A0AAW1VA79_9CUCU</name>
<evidence type="ECO:0000256" key="6">
    <source>
        <dbReference type="RuleBase" id="RU368066"/>
    </source>
</evidence>
<gene>
    <name evidence="7" type="ORF">WA026_020969</name>
</gene>